<dbReference type="SUPFAM" id="SSF47473">
    <property type="entry name" value="EF-hand"/>
    <property type="match status" value="1"/>
</dbReference>
<evidence type="ECO:0000256" key="9">
    <source>
        <dbReference type="ARBA" id="ARBA00022679"/>
    </source>
</evidence>
<evidence type="ECO:0000256" key="13">
    <source>
        <dbReference type="ARBA" id="ARBA00022777"/>
    </source>
</evidence>
<keyword evidence="6" id="KW-1003">Cell membrane</keyword>
<feature type="compositionally biased region" description="Basic and acidic residues" evidence="27">
    <location>
        <begin position="82"/>
        <end position="104"/>
    </location>
</feature>
<reference evidence="30 31" key="1">
    <citation type="journal article" date="2015" name="Sci. Rep.">
        <title>Genome of the facultative scuticociliatosis pathogen Pseudocohnilembus persalinus provides insight into its virulence through horizontal gene transfer.</title>
        <authorList>
            <person name="Xiong J."/>
            <person name="Wang G."/>
            <person name="Cheng J."/>
            <person name="Tian M."/>
            <person name="Pan X."/>
            <person name="Warren A."/>
            <person name="Jiang C."/>
            <person name="Yuan D."/>
            <person name="Miao W."/>
        </authorList>
    </citation>
    <scope>NUCLEOTIDE SEQUENCE [LARGE SCALE GENOMIC DNA]</scope>
    <source>
        <strain evidence="30">36N120E</strain>
    </source>
</reference>
<evidence type="ECO:0000256" key="10">
    <source>
        <dbReference type="ARBA" id="ARBA00022707"/>
    </source>
</evidence>
<accession>A0A0V0Q9L9</accession>
<keyword evidence="14" id="KW-0106">Calcium</keyword>
<dbReference type="FunFam" id="1.10.238.10:FF:000557">
    <property type="entry name" value="Uncharacterized protein"/>
    <property type="match status" value="1"/>
</dbReference>
<dbReference type="GO" id="GO:0005509">
    <property type="term" value="F:calcium ion binding"/>
    <property type="evidence" value="ECO:0007669"/>
    <property type="project" value="InterPro"/>
</dbReference>
<dbReference type="PROSITE" id="PS50222">
    <property type="entry name" value="EF_HAND_2"/>
    <property type="match status" value="3"/>
</dbReference>
<keyword evidence="17" id="KW-1043">Host membrane</keyword>
<dbReference type="GO" id="GO:0020002">
    <property type="term" value="C:host cell plasma membrane"/>
    <property type="evidence" value="ECO:0007669"/>
    <property type="project" value="UniProtKB-SubCell"/>
</dbReference>
<dbReference type="EC" id="2.7.11.1" evidence="5"/>
<evidence type="ECO:0000256" key="25">
    <source>
        <dbReference type="ARBA" id="ARBA00060437"/>
    </source>
</evidence>
<keyword evidence="18" id="KW-0969">Cilium</keyword>
<evidence type="ECO:0000256" key="22">
    <source>
        <dbReference type="ARBA" id="ARBA00024334"/>
    </source>
</evidence>
<dbReference type="FunFam" id="1.10.510.10:FF:000398">
    <property type="entry name" value="Calcium-dependent protein kinase 1"/>
    <property type="match status" value="1"/>
</dbReference>
<evidence type="ECO:0000256" key="6">
    <source>
        <dbReference type="ARBA" id="ARBA00022475"/>
    </source>
</evidence>
<feature type="compositionally biased region" description="Low complexity" evidence="27">
    <location>
        <begin position="139"/>
        <end position="151"/>
    </location>
</feature>
<keyword evidence="10" id="KW-0519">Myristate</keyword>
<evidence type="ECO:0000256" key="23">
    <source>
        <dbReference type="ARBA" id="ARBA00047899"/>
    </source>
</evidence>
<evidence type="ECO:0000256" key="12">
    <source>
        <dbReference type="ARBA" id="ARBA00022741"/>
    </source>
</evidence>
<gene>
    <name evidence="30" type="ORF">PPERSA_09423</name>
</gene>
<keyword evidence="21" id="KW-0449">Lipoprotein</keyword>
<evidence type="ECO:0000256" key="26">
    <source>
        <dbReference type="ARBA" id="ARBA00068067"/>
    </source>
</evidence>
<comment type="caution">
    <text evidence="30">The sequence shown here is derived from an EMBL/GenBank/DDBJ whole genome shotgun (WGS) entry which is preliminary data.</text>
</comment>
<evidence type="ECO:0000256" key="7">
    <source>
        <dbReference type="ARBA" id="ARBA00022511"/>
    </source>
</evidence>
<dbReference type="InterPro" id="IPR050205">
    <property type="entry name" value="CDPK_Ser/Thr_kinases"/>
</dbReference>
<keyword evidence="17" id="KW-0472">Membrane</keyword>
<dbReference type="SMART" id="SM00220">
    <property type="entry name" value="S_TKc"/>
    <property type="match status" value="1"/>
</dbReference>
<dbReference type="CDD" id="cd00051">
    <property type="entry name" value="EFh"/>
    <property type="match status" value="2"/>
</dbReference>
<name>A0A0V0Q9L9_PSEPJ</name>
<dbReference type="OrthoDB" id="40902at2759"/>
<dbReference type="CDD" id="cd05117">
    <property type="entry name" value="STKc_CAMK"/>
    <property type="match status" value="1"/>
</dbReference>
<dbReference type="GO" id="GO:0005886">
    <property type="term" value="C:plasma membrane"/>
    <property type="evidence" value="ECO:0007669"/>
    <property type="project" value="UniProtKB-SubCell"/>
</dbReference>
<keyword evidence="31" id="KW-1185">Reference proteome</keyword>
<evidence type="ECO:0000256" key="3">
    <source>
        <dbReference type="ARBA" id="ARBA00004342"/>
    </source>
</evidence>
<evidence type="ECO:0000256" key="4">
    <source>
        <dbReference type="ARBA" id="ARBA00004425"/>
    </source>
</evidence>
<dbReference type="EMBL" id="LDAU01000225">
    <property type="protein sequence ID" value="KRW98898.1"/>
    <property type="molecule type" value="Genomic_DNA"/>
</dbReference>
<dbReference type="Proteomes" id="UP000054937">
    <property type="component" value="Unassembled WGS sequence"/>
</dbReference>
<evidence type="ECO:0000313" key="31">
    <source>
        <dbReference type="Proteomes" id="UP000054937"/>
    </source>
</evidence>
<dbReference type="InterPro" id="IPR002048">
    <property type="entry name" value="EF_hand_dom"/>
</dbReference>
<organism evidence="30 31">
    <name type="scientific">Pseudocohnilembus persalinus</name>
    <name type="common">Ciliate</name>
    <dbReference type="NCBI Taxonomy" id="266149"/>
    <lineage>
        <taxon>Eukaryota</taxon>
        <taxon>Sar</taxon>
        <taxon>Alveolata</taxon>
        <taxon>Ciliophora</taxon>
        <taxon>Intramacronucleata</taxon>
        <taxon>Oligohymenophorea</taxon>
        <taxon>Scuticociliatia</taxon>
        <taxon>Philasterida</taxon>
        <taxon>Pseudocohnilembidae</taxon>
        <taxon>Pseudocohnilembus</taxon>
    </lineage>
</organism>
<keyword evidence="7" id="KW-1032">Host cell membrane</keyword>
<keyword evidence="12" id="KW-0547">Nucleotide-binding</keyword>
<keyword evidence="8" id="KW-0723">Serine/threonine-protein kinase</keyword>
<dbReference type="Gene3D" id="1.10.510.10">
    <property type="entry name" value="Transferase(Phosphotransferase) domain 1"/>
    <property type="match status" value="1"/>
</dbReference>
<dbReference type="OMA" id="QNEYELG"/>
<feature type="domain" description="EF-hand" evidence="29">
    <location>
        <begin position="502"/>
        <end position="537"/>
    </location>
</feature>
<keyword evidence="20" id="KW-0966">Cell projection</keyword>
<evidence type="ECO:0000256" key="14">
    <source>
        <dbReference type="ARBA" id="ARBA00022837"/>
    </source>
</evidence>
<dbReference type="AlphaFoldDB" id="A0A0V0Q9L9"/>
<evidence type="ECO:0000256" key="5">
    <source>
        <dbReference type="ARBA" id="ARBA00012513"/>
    </source>
</evidence>
<keyword evidence="9" id="KW-0808">Transferase</keyword>
<dbReference type="Pfam" id="PF00069">
    <property type="entry name" value="Pkinase"/>
    <property type="match status" value="1"/>
</dbReference>
<dbReference type="PROSITE" id="PS50011">
    <property type="entry name" value="PROTEIN_KINASE_DOM"/>
    <property type="match status" value="1"/>
</dbReference>
<sequence length="642" mass="73916">MDKPIKKKNGKERNQIIDQKVEKLISQSSINNKEQQYQIEETNEITQGKNIDSSKANIKEQISQKSRSLQSYNGNIQNQEYKQNEKNSEVKEGIQNHKTQEEQNKSISTDQKIQNEGNNQHIKIQSNQNNEMKSNENTQQIQDQKQIPQQKKQGENTKLIKENNKKADQEQSQMNNRPNEQDIQKQTDHNNNKSELQGKSSHHSKNANRNNSQTSKNNHLNSKDPSKKQSIKEFNVSADLFIQLKQGNISDYYKIGETLGEGAFGHVSKVIHKQTGMIRAIYCSGGELFDKIKSLTHFTEKMAAEYMKQLLSAIYYCHQNNIVHRDLKPENLILESEKKGAALKVIDFGTSRKFDSAKKMTKRLGTPYYIAPEVLNQKYDEKCDIWSCGVILYILLCGYPPFGGRSEEEILKKVKSGKVRFDPEDWDRVSNDSKSLIKKMLTLDPKKRLSAQQALNDPWLAKNAQALPVSNKALQSLTQFYTKSKLKQTILTFIVSQIVSKEEKEELTKTFKYLDKNQDGRLSKMELVEGYAKVYGDKEKASAHVERIMEMVDTNNSGVVDYTEFLMAAISREQMLSRQKIEMAFKMFDSDGNGQITREELQSLIGEIDDSFWKQILQECDTNKDGKQVCFLIFYVNDKKYN</sequence>
<dbReference type="InterPro" id="IPR000719">
    <property type="entry name" value="Prot_kinase_dom"/>
</dbReference>
<dbReference type="InterPro" id="IPR018247">
    <property type="entry name" value="EF_Hand_1_Ca_BS"/>
</dbReference>
<comment type="catalytic activity">
    <reaction evidence="23">
        <text>L-threonyl-[protein] + ATP = O-phospho-L-threonyl-[protein] + ADP + H(+)</text>
        <dbReference type="Rhea" id="RHEA:46608"/>
        <dbReference type="Rhea" id="RHEA-COMP:11060"/>
        <dbReference type="Rhea" id="RHEA-COMP:11605"/>
        <dbReference type="ChEBI" id="CHEBI:15378"/>
        <dbReference type="ChEBI" id="CHEBI:30013"/>
        <dbReference type="ChEBI" id="CHEBI:30616"/>
        <dbReference type="ChEBI" id="CHEBI:61977"/>
        <dbReference type="ChEBI" id="CHEBI:456216"/>
        <dbReference type="EC" id="2.7.11.1"/>
    </reaction>
</comment>
<dbReference type="SUPFAM" id="SSF56112">
    <property type="entry name" value="Protein kinase-like (PK-like)"/>
    <property type="match status" value="1"/>
</dbReference>
<dbReference type="Gene3D" id="1.10.238.10">
    <property type="entry name" value="EF-hand"/>
    <property type="match status" value="2"/>
</dbReference>
<evidence type="ECO:0000256" key="27">
    <source>
        <dbReference type="SAM" id="MobiDB-lite"/>
    </source>
</evidence>
<dbReference type="GO" id="GO:0005524">
    <property type="term" value="F:ATP binding"/>
    <property type="evidence" value="ECO:0007669"/>
    <property type="project" value="UniProtKB-KW"/>
</dbReference>
<feature type="domain" description="Protein kinase" evidence="28">
    <location>
        <begin position="145"/>
        <end position="460"/>
    </location>
</feature>
<keyword evidence="19" id="KW-0564">Palmitate</keyword>
<dbReference type="PROSITE" id="PS00018">
    <property type="entry name" value="EF_HAND_1"/>
    <property type="match status" value="3"/>
</dbReference>
<feature type="domain" description="EF-hand" evidence="29">
    <location>
        <begin position="576"/>
        <end position="611"/>
    </location>
</feature>
<comment type="cofactor">
    <cofactor evidence="1">
        <name>Mg(2+)</name>
        <dbReference type="ChEBI" id="CHEBI:18420"/>
    </cofactor>
</comment>
<feature type="compositionally biased region" description="Polar residues" evidence="27">
    <location>
        <begin position="46"/>
        <end position="81"/>
    </location>
</feature>
<dbReference type="InterPro" id="IPR011992">
    <property type="entry name" value="EF-hand-dom_pair"/>
</dbReference>
<keyword evidence="13 30" id="KW-0418">Kinase</keyword>
<comment type="subcellular location">
    <subcellularLocation>
        <location evidence="3">Cell membrane</location>
        <topology evidence="3">Lipid-anchor</topology>
        <orientation evidence="3">Cytoplasmic side</orientation>
    </subcellularLocation>
    <subcellularLocation>
        <location evidence="2">Cell projection</location>
        <location evidence="2">Cilium</location>
        <location evidence="2">Flagellum</location>
    </subcellularLocation>
    <subcellularLocation>
        <location evidence="4">Host cell membrane</location>
        <topology evidence="4">Lipid-anchor</topology>
    </subcellularLocation>
    <subcellularLocation>
        <location evidence="25">Parasitophorous vacuole membrane</location>
        <topology evidence="25">Lipid-anchor</topology>
    </subcellularLocation>
</comment>
<comment type="similarity">
    <text evidence="22">Belongs to the protein kinase superfamily. Ser/Thr protein kinase family. CDPK subfamily.</text>
</comment>
<dbReference type="SMART" id="SM00054">
    <property type="entry name" value="EFh"/>
    <property type="match status" value="3"/>
</dbReference>
<dbReference type="InterPro" id="IPR011009">
    <property type="entry name" value="Kinase-like_dom_sf"/>
</dbReference>
<evidence type="ECO:0000256" key="20">
    <source>
        <dbReference type="ARBA" id="ARBA00023273"/>
    </source>
</evidence>
<dbReference type="InParanoid" id="A0A0V0Q9L9"/>
<evidence type="ECO:0000256" key="1">
    <source>
        <dbReference type="ARBA" id="ARBA00001946"/>
    </source>
</evidence>
<keyword evidence="15" id="KW-0067">ATP-binding</keyword>
<comment type="catalytic activity">
    <reaction evidence="24">
        <text>L-seryl-[protein] + ATP = O-phospho-L-seryl-[protein] + ADP + H(+)</text>
        <dbReference type="Rhea" id="RHEA:17989"/>
        <dbReference type="Rhea" id="RHEA-COMP:9863"/>
        <dbReference type="Rhea" id="RHEA-COMP:11604"/>
        <dbReference type="ChEBI" id="CHEBI:15378"/>
        <dbReference type="ChEBI" id="CHEBI:29999"/>
        <dbReference type="ChEBI" id="CHEBI:30616"/>
        <dbReference type="ChEBI" id="CHEBI:83421"/>
        <dbReference type="ChEBI" id="CHEBI:456216"/>
        <dbReference type="EC" id="2.7.11.1"/>
    </reaction>
</comment>
<evidence type="ECO:0000313" key="30">
    <source>
        <dbReference type="EMBL" id="KRW98898.1"/>
    </source>
</evidence>
<feature type="compositionally biased region" description="Polar residues" evidence="27">
    <location>
        <begin position="207"/>
        <end position="220"/>
    </location>
</feature>
<evidence type="ECO:0000259" key="29">
    <source>
        <dbReference type="PROSITE" id="PS50222"/>
    </source>
</evidence>
<keyword evidence="16" id="KW-0282">Flagellum</keyword>
<protein>
    <recommendedName>
        <fullName evidence="26">Calcium-dependent protein kinase 1</fullName>
        <ecNumber evidence="5">2.7.11.1</ecNumber>
    </recommendedName>
</protein>
<evidence type="ECO:0000256" key="24">
    <source>
        <dbReference type="ARBA" id="ARBA00048679"/>
    </source>
</evidence>
<evidence type="ECO:0000256" key="11">
    <source>
        <dbReference type="ARBA" id="ARBA00022737"/>
    </source>
</evidence>
<evidence type="ECO:0000256" key="17">
    <source>
        <dbReference type="ARBA" id="ARBA00022870"/>
    </source>
</evidence>
<dbReference type="GO" id="GO:0020005">
    <property type="term" value="C:symbiont-containing vacuole membrane"/>
    <property type="evidence" value="ECO:0007669"/>
    <property type="project" value="UniProtKB-SubCell"/>
</dbReference>
<feature type="compositionally biased region" description="Polar residues" evidence="27">
    <location>
        <begin position="105"/>
        <end position="138"/>
    </location>
</feature>
<dbReference type="PROSITE" id="PS00108">
    <property type="entry name" value="PROTEIN_KINASE_ST"/>
    <property type="match status" value="1"/>
</dbReference>
<dbReference type="GO" id="GO:0004674">
    <property type="term" value="F:protein serine/threonine kinase activity"/>
    <property type="evidence" value="ECO:0007669"/>
    <property type="project" value="UniProtKB-KW"/>
</dbReference>
<feature type="region of interest" description="Disordered" evidence="27">
    <location>
        <begin position="46"/>
        <end position="229"/>
    </location>
</feature>
<dbReference type="GO" id="GO:0031514">
    <property type="term" value="C:motile cilium"/>
    <property type="evidence" value="ECO:0007669"/>
    <property type="project" value="UniProtKB-SubCell"/>
</dbReference>
<evidence type="ECO:0000256" key="2">
    <source>
        <dbReference type="ARBA" id="ARBA00004230"/>
    </source>
</evidence>
<dbReference type="InterPro" id="IPR008271">
    <property type="entry name" value="Ser/Thr_kinase_AS"/>
</dbReference>
<evidence type="ECO:0000256" key="16">
    <source>
        <dbReference type="ARBA" id="ARBA00022846"/>
    </source>
</evidence>
<dbReference type="PANTHER" id="PTHR24349">
    <property type="entry name" value="SERINE/THREONINE-PROTEIN KINASE"/>
    <property type="match status" value="1"/>
</dbReference>
<keyword evidence="11" id="KW-0677">Repeat</keyword>
<evidence type="ECO:0000259" key="28">
    <source>
        <dbReference type="PROSITE" id="PS50011"/>
    </source>
</evidence>
<evidence type="ECO:0000256" key="21">
    <source>
        <dbReference type="ARBA" id="ARBA00023288"/>
    </source>
</evidence>
<dbReference type="Pfam" id="PF13499">
    <property type="entry name" value="EF-hand_7"/>
    <property type="match status" value="2"/>
</dbReference>
<evidence type="ECO:0000256" key="15">
    <source>
        <dbReference type="ARBA" id="ARBA00022840"/>
    </source>
</evidence>
<feature type="compositionally biased region" description="Basic and acidic residues" evidence="27">
    <location>
        <begin position="179"/>
        <end position="192"/>
    </location>
</feature>
<dbReference type="Gene3D" id="3.30.200.20">
    <property type="entry name" value="Phosphorylase Kinase, domain 1"/>
    <property type="match status" value="1"/>
</dbReference>
<proteinExistence type="inferred from homology"/>
<evidence type="ECO:0000256" key="8">
    <source>
        <dbReference type="ARBA" id="ARBA00022527"/>
    </source>
</evidence>
<feature type="compositionally biased region" description="Basic and acidic residues" evidence="27">
    <location>
        <begin position="152"/>
        <end position="169"/>
    </location>
</feature>
<evidence type="ECO:0000256" key="19">
    <source>
        <dbReference type="ARBA" id="ARBA00023139"/>
    </source>
</evidence>
<evidence type="ECO:0000256" key="18">
    <source>
        <dbReference type="ARBA" id="ARBA00023069"/>
    </source>
</evidence>
<feature type="domain" description="EF-hand" evidence="29">
    <location>
        <begin position="540"/>
        <end position="575"/>
    </location>
</feature>